<sequence>MIAVFRDLSLSLVAMRPVAVARSGHQLYFVRGARRRWPRSARSCYGFRSRKGDQWEAESRGNPYGTYRAHVALLSQIYEVHCHAPLNVMYAVHMCRRMHHLKIAAILVQPSQLYSGRHM</sequence>
<evidence type="ECO:0000313" key="1">
    <source>
        <dbReference type="EMBL" id="GBP69821.1"/>
    </source>
</evidence>
<name>A0A4C1Y0P3_EUMVA</name>
<keyword evidence="2" id="KW-1185">Reference proteome</keyword>
<gene>
    <name evidence="1" type="ORF">EVAR_51986_1</name>
</gene>
<dbReference type="AlphaFoldDB" id="A0A4C1Y0P3"/>
<comment type="caution">
    <text evidence="1">The sequence shown here is derived from an EMBL/GenBank/DDBJ whole genome shotgun (WGS) entry which is preliminary data.</text>
</comment>
<evidence type="ECO:0000313" key="2">
    <source>
        <dbReference type="Proteomes" id="UP000299102"/>
    </source>
</evidence>
<dbReference type="EMBL" id="BGZK01001053">
    <property type="protein sequence ID" value="GBP69821.1"/>
    <property type="molecule type" value="Genomic_DNA"/>
</dbReference>
<organism evidence="1 2">
    <name type="scientific">Eumeta variegata</name>
    <name type="common">Bagworm moth</name>
    <name type="synonym">Eumeta japonica</name>
    <dbReference type="NCBI Taxonomy" id="151549"/>
    <lineage>
        <taxon>Eukaryota</taxon>
        <taxon>Metazoa</taxon>
        <taxon>Ecdysozoa</taxon>
        <taxon>Arthropoda</taxon>
        <taxon>Hexapoda</taxon>
        <taxon>Insecta</taxon>
        <taxon>Pterygota</taxon>
        <taxon>Neoptera</taxon>
        <taxon>Endopterygota</taxon>
        <taxon>Lepidoptera</taxon>
        <taxon>Glossata</taxon>
        <taxon>Ditrysia</taxon>
        <taxon>Tineoidea</taxon>
        <taxon>Psychidae</taxon>
        <taxon>Oiketicinae</taxon>
        <taxon>Eumeta</taxon>
    </lineage>
</organism>
<dbReference type="Proteomes" id="UP000299102">
    <property type="component" value="Unassembled WGS sequence"/>
</dbReference>
<accession>A0A4C1Y0P3</accession>
<protein>
    <submittedName>
        <fullName evidence="1">Uncharacterized protein</fullName>
    </submittedName>
</protein>
<proteinExistence type="predicted"/>
<reference evidence="1 2" key="1">
    <citation type="journal article" date="2019" name="Commun. Biol.">
        <title>The bagworm genome reveals a unique fibroin gene that provides high tensile strength.</title>
        <authorList>
            <person name="Kono N."/>
            <person name="Nakamura H."/>
            <person name="Ohtoshi R."/>
            <person name="Tomita M."/>
            <person name="Numata K."/>
            <person name="Arakawa K."/>
        </authorList>
    </citation>
    <scope>NUCLEOTIDE SEQUENCE [LARGE SCALE GENOMIC DNA]</scope>
</reference>